<accession>A0A4Q4MGU2</accession>
<feature type="compositionally biased region" description="Polar residues" evidence="1">
    <location>
        <begin position="150"/>
        <end position="186"/>
    </location>
</feature>
<feature type="region of interest" description="Disordered" evidence="1">
    <location>
        <begin position="50"/>
        <end position="189"/>
    </location>
</feature>
<feature type="region of interest" description="Disordered" evidence="1">
    <location>
        <begin position="1"/>
        <end position="37"/>
    </location>
</feature>
<protein>
    <submittedName>
        <fullName evidence="2">Uncharacterized protein</fullName>
    </submittedName>
</protein>
<dbReference type="EMBL" id="PDXA01000018">
    <property type="protein sequence ID" value="RYN50165.1"/>
    <property type="molecule type" value="Genomic_DNA"/>
</dbReference>
<evidence type="ECO:0000313" key="3">
    <source>
        <dbReference type="Proteomes" id="UP000292402"/>
    </source>
</evidence>
<dbReference type="Proteomes" id="UP000292402">
    <property type="component" value="Unassembled WGS sequence"/>
</dbReference>
<feature type="compositionally biased region" description="Polar residues" evidence="1">
    <location>
        <begin position="88"/>
        <end position="104"/>
    </location>
</feature>
<sequence>MSSSPQRHTPSKGRFIEGNMASNYGSPHRSGRNARFHKSDQFTVLASVVEDSSHGSASTDSFSSSGGSLSQLGPDDPADHAISAPRGQVNNQALQAKQLPTTPQRARRMTANGSGMTSIVSPTSASPQTSQQHGDSGQKKFGKVDHLNDSGMQRRTSHASQVSDNWRSSGRRPSTTANPFDTSPPSMTDVPEYLAVQEMAFSQGQHASDDSRTWVPPSPFAKHFDHVWAQYFKMGAAYGGLPAVPLITSSYSRGNFPWSVLINPATQDLEHPDGSFDMEWARKMCLMSLNCMKELIHVVRERHNDWRKIVCDIPLPVQQAIVAFPDLCEYYAALQHEARQAFGNGL</sequence>
<evidence type="ECO:0000256" key="1">
    <source>
        <dbReference type="SAM" id="MobiDB-lite"/>
    </source>
</evidence>
<proteinExistence type="predicted"/>
<feature type="compositionally biased region" description="Polar residues" evidence="1">
    <location>
        <begin position="111"/>
        <end position="120"/>
    </location>
</feature>
<feature type="compositionally biased region" description="Low complexity" evidence="1">
    <location>
        <begin position="121"/>
        <end position="132"/>
    </location>
</feature>
<evidence type="ECO:0000313" key="2">
    <source>
        <dbReference type="EMBL" id="RYN50165.1"/>
    </source>
</evidence>
<gene>
    <name evidence="2" type="ORF">AA0114_g6072</name>
</gene>
<reference evidence="3" key="1">
    <citation type="journal article" date="2019" name="bioRxiv">
        <title>Genomics, evolutionary history and diagnostics of the Alternaria alternata species group including apple and Asian pear pathotypes.</title>
        <authorList>
            <person name="Armitage A.D."/>
            <person name="Cockerton H.M."/>
            <person name="Sreenivasaprasad S."/>
            <person name="Woodhall J.W."/>
            <person name="Lane C.R."/>
            <person name="Harrison R.J."/>
            <person name="Clarkson J.P."/>
        </authorList>
    </citation>
    <scope>NUCLEOTIDE SEQUENCE [LARGE SCALE GENOMIC DNA]</scope>
    <source>
        <strain evidence="3">FERA 1082</strain>
    </source>
</reference>
<dbReference type="AlphaFoldDB" id="A0A4Q4MGU2"/>
<comment type="caution">
    <text evidence="2">The sequence shown here is derived from an EMBL/GenBank/DDBJ whole genome shotgun (WGS) entry which is preliminary data.</text>
</comment>
<name>A0A4Q4MGU2_9PLEO</name>
<feature type="compositionally biased region" description="Basic and acidic residues" evidence="1">
    <location>
        <begin position="136"/>
        <end position="148"/>
    </location>
</feature>
<organism evidence="2 3">
    <name type="scientific">Alternaria tenuissima</name>
    <dbReference type="NCBI Taxonomy" id="119927"/>
    <lineage>
        <taxon>Eukaryota</taxon>
        <taxon>Fungi</taxon>
        <taxon>Dikarya</taxon>
        <taxon>Ascomycota</taxon>
        <taxon>Pezizomycotina</taxon>
        <taxon>Dothideomycetes</taxon>
        <taxon>Pleosporomycetidae</taxon>
        <taxon>Pleosporales</taxon>
        <taxon>Pleosporineae</taxon>
        <taxon>Pleosporaceae</taxon>
        <taxon>Alternaria</taxon>
        <taxon>Alternaria sect. Alternaria</taxon>
        <taxon>Alternaria alternata complex</taxon>
    </lineage>
</organism>
<feature type="compositionally biased region" description="Low complexity" evidence="1">
    <location>
        <begin position="54"/>
        <end position="75"/>
    </location>
</feature>